<accession>A0AAE1LU19</accession>
<sequence>MNHNKIRKTFYKVDDKLSDSDLTFKCEETPICTKKNGRNSQNTTTILFRVDFSSQYTTVKLKEKKNKKKRKKKIGRDIVSHWVVVFQD</sequence>
<reference evidence="1" key="1">
    <citation type="submission" date="2021-07" db="EMBL/GenBank/DDBJ databases">
        <authorList>
            <person name="Catto M.A."/>
            <person name="Jacobson A."/>
            <person name="Kennedy G."/>
            <person name="Labadie P."/>
            <person name="Hunt B.G."/>
            <person name="Srinivasan R."/>
        </authorList>
    </citation>
    <scope>NUCLEOTIDE SEQUENCE</scope>
    <source>
        <strain evidence="1">PL_HMW_Pooled</strain>
        <tissue evidence="1">Head</tissue>
    </source>
</reference>
<comment type="caution">
    <text evidence="1">The sequence shown here is derived from an EMBL/GenBank/DDBJ whole genome shotgun (WGS) entry which is preliminary data.</text>
</comment>
<dbReference type="Proteomes" id="UP001219518">
    <property type="component" value="Unassembled WGS sequence"/>
</dbReference>
<dbReference type="EMBL" id="JAHWGI010001411">
    <property type="protein sequence ID" value="KAK3930382.1"/>
    <property type="molecule type" value="Genomic_DNA"/>
</dbReference>
<proteinExistence type="predicted"/>
<name>A0AAE1LU19_9NEOP</name>
<reference evidence="1" key="2">
    <citation type="journal article" date="2023" name="BMC Genomics">
        <title>Pest status, molecular evolution, and epigenetic factors derived from the genome assembly of Frankliniella fusca, a thysanopteran phytovirus vector.</title>
        <authorList>
            <person name="Catto M.A."/>
            <person name="Labadie P.E."/>
            <person name="Jacobson A.L."/>
            <person name="Kennedy G.G."/>
            <person name="Srinivasan R."/>
            <person name="Hunt B.G."/>
        </authorList>
    </citation>
    <scope>NUCLEOTIDE SEQUENCE</scope>
    <source>
        <strain evidence="1">PL_HMW_Pooled</strain>
    </source>
</reference>
<organism evidence="1 2">
    <name type="scientific">Frankliniella fusca</name>
    <dbReference type="NCBI Taxonomy" id="407009"/>
    <lineage>
        <taxon>Eukaryota</taxon>
        <taxon>Metazoa</taxon>
        <taxon>Ecdysozoa</taxon>
        <taxon>Arthropoda</taxon>
        <taxon>Hexapoda</taxon>
        <taxon>Insecta</taxon>
        <taxon>Pterygota</taxon>
        <taxon>Neoptera</taxon>
        <taxon>Paraneoptera</taxon>
        <taxon>Thysanoptera</taxon>
        <taxon>Terebrantia</taxon>
        <taxon>Thripoidea</taxon>
        <taxon>Thripidae</taxon>
        <taxon>Frankliniella</taxon>
    </lineage>
</organism>
<protein>
    <submittedName>
        <fullName evidence="1">Beta-glucosidase 12</fullName>
    </submittedName>
</protein>
<gene>
    <name evidence="1" type="ORF">KUF71_005116</name>
</gene>
<keyword evidence="2" id="KW-1185">Reference proteome</keyword>
<dbReference type="AlphaFoldDB" id="A0AAE1LU19"/>
<evidence type="ECO:0000313" key="2">
    <source>
        <dbReference type="Proteomes" id="UP001219518"/>
    </source>
</evidence>
<evidence type="ECO:0000313" key="1">
    <source>
        <dbReference type="EMBL" id="KAK3930382.1"/>
    </source>
</evidence>